<name>A0ABN7T272_OIKDI</name>
<evidence type="ECO:0000313" key="2">
    <source>
        <dbReference type="Proteomes" id="UP001158576"/>
    </source>
</evidence>
<keyword evidence="2" id="KW-1185">Reference proteome</keyword>
<evidence type="ECO:0000313" key="1">
    <source>
        <dbReference type="EMBL" id="CAG5109757.1"/>
    </source>
</evidence>
<proteinExistence type="predicted"/>
<accession>A0ABN7T272</accession>
<protein>
    <submittedName>
        <fullName evidence="1">Oidioi.mRNA.OKI2018_I69.chr2.g4251.t1.cds</fullName>
    </submittedName>
</protein>
<sequence length="86" mass="9913">MYYKLKAMYSIKFLMISKSPVYWIAGNGPECEIILVENNPTVNIYRSVAQIPESSARSQEGFSLPSASYLEQFYQRAVERRRLNGI</sequence>
<gene>
    <name evidence="1" type="ORF">OKIOD_LOCUS13016</name>
</gene>
<dbReference type="Proteomes" id="UP001158576">
    <property type="component" value="Chromosome 2"/>
</dbReference>
<organism evidence="1 2">
    <name type="scientific">Oikopleura dioica</name>
    <name type="common">Tunicate</name>
    <dbReference type="NCBI Taxonomy" id="34765"/>
    <lineage>
        <taxon>Eukaryota</taxon>
        <taxon>Metazoa</taxon>
        <taxon>Chordata</taxon>
        <taxon>Tunicata</taxon>
        <taxon>Appendicularia</taxon>
        <taxon>Copelata</taxon>
        <taxon>Oikopleuridae</taxon>
        <taxon>Oikopleura</taxon>
    </lineage>
</organism>
<reference evidence="1 2" key="1">
    <citation type="submission" date="2021-04" db="EMBL/GenBank/DDBJ databases">
        <authorList>
            <person name="Bliznina A."/>
        </authorList>
    </citation>
    <scope>NUCLEOTIDE SEQUENCE [LARGE SCALE GENOMIC DNA]</scope>
</reference>
<dbReference type="EMBL" id="OU015567">
    <property type="protein sequence ID" value="CAG5109757.1"/>
    <property type="molecule type" value="Genomic_DNA"/>
</dbReference>